<dbReference type="CTD" id="157777"/>
<dbReference type="InterPro" id="IPR058769">
    <property type="entry name" value="MCMDC2_N"/>
</dbReference>
<dbReference type="Pfam" id="PF00493">
    <property type="entry name" value="MCM"/>
    <property type="match status" value="1"/>
</dbReference>
<keyword evidence="6" id="KW-1185">Reference proteome</keyword>
<evidence type="ECO:0000259" key="5">
    <source>
        <dbReference type="Pfam" id="PF26063"/>
    </source>
</evidence>
<evidence type="ECO:0000256" key="3">
    <source>
        <dbReference type="ARBA" id="ARBA00022840"/>
    </source>
</evidence>
<gene>
    <name evidence="7" type="primary">MCMDC2</name>
</gene>
<comment type="similarity">
    <text evidence="1">Belongs to the MCM family.</text>
</comment>
<dbReference type="Gene3D" id="3.40.50.300">
    <property type="entry name" value="P-loop containing nucleotide triphosphate hydrolases"/>
    <property type="match status" value="1"/>
</dbReference>
<organism evidence="6 7">
    <name type="scientific">Petromyzon marinus</name>
    <name type="common">Sea lamprey</name>
    <dbReference type="NCBI Taxonomy" id="7757"/>
    <lineage>
        <taxon>Eukaryota</taxon>
        <taxon>Metazoa</taxon>
        <taxon>Chordata</taxon>
        <taxon>Craniata</taxon>
        <taxon>Vertebrata</taxon>
        <taxon>Cyclostomata</taxon>
        <taxon>Hyperoartia</taxon>
        <taxon>Petromyzontiformes</taxon>
        <taxon>Petromyzontidae</taxon>
        <taxon>Petromyzon</taxon>
    </lineage>
</organism>
<feature type="domain" description="MCMDC2 N-terminal" evidence="5">
    <location>
        <begin position="12"/>
        <end position="112"/>
    </location>
</feature>
<keyword evidence="2" id="KW-0547">Nucleotide-binding</keyword>
<dbReference type="InterPro" id="IPR031327">
    <property type="entry name" value="MCM"/>
</dbReference>
<proteinExistence type="inferred from homology"/>
<dbReference type="KEGG" id="pmrn:116954708"/>
<reference evidence="7" key="1">
    <citation type="submission" date="2025-08" db="UniProtKB">
        <authorList>
            <consortium name="RefSeq"/>
        </authorList>
    </citation>
    <scope>IDENTIFICATION</scope>
    <source>
        <tissue evidence="7">Sperm</tissue>
    </source>
</reference>
<evidence type="ECO:0000313" key="7">
    <source>
        <dbReference type="RefSeq" id="XP_032831304.1"/>
    </source>
</evidence>
<dbReference type="PANTHER" id="PTHR11630">
    <property type="entry name" value="DNA REPLICATION LICENSING FACTOR MCM FAMILY MEMBER"/>
    <property type="match status" value="1"/>
</dbReference>
<evidence type="ECO:0000256" key="1">
    <source>
        <dbReference type="ARBA" id="ARBA00008010"/>
    </source>
</evidence>
<dbReference type="GO" id="GO:0005634">
    <property type="term" value="C:nucleus"/>
    <property type="evidence" value="ECO:0007669"/>
    <property type="project" value="TreeGrafter"/>
</dbReference>
<dbReference type="Pfam" id="PF26063">
    <property type="entry name" value="MCMDC2_N"/>
    <property type="match status" value="1"/>
</dbReference>
<dbReference type="GO" id="GO:0000727">
    <property type="term" value="P:double-strand break repair via break-induced replication"/>
    <property type="evidence" value="ECO:0007669"/>
    <property type="project" value="TreeGrafter"/>
</dbReference>
<protein>
    <submittedName>
        <fullName evidence="7">Minichromosome maintenance domain-containing protein 2</fullName>
    </submittedName>
</protein>
<dbReference type="InterPro" id="IPR027417">
    <property type="entry name" value="P-loop_NTPase"/>
</dbReference>
<dbReference type="Proteomes" id="UP001318040">
    <property type="component" value="Chromosome 56"/>
</dbReference>
<dbReference type="PANTHER" id="PTHR11630:SF75">
    <property type="entry name" value="MINICHROMOSOME MAINTENANCE DOMAIN-CONTAINING PROTEIN 2"/>
    <property type="match status" value="1"/>
</dbReference>
<keyword evidence="3" id="KW-0067">ATP-binding</keyword>
<feature type="domain" description="MCM C-terminal AAA(+) ATPase" evidence="4">
    <location>
        <begin position="332"/>
        <end position="444"/>
    </location>
</feature>
<dbReference type="GO" id="GO:0005524">
    <property type="term" value="F:ATP binding"/>
    <property type="evidence" value="ECO:0007669"/>
    <property type="project" value="UniProtKB-KW"/>
</dbReference>
<dbReference type="RefSeq" id="XP_032831304.1">
    <property type="nucleotide sequence ID" value="XM_032975413.1"/>
</dbReference>
<name>A0AAJ7XE22_PETMA</name>
<sequence>MAAGEAELQWSLREAALGFLDRDGGLASLIAASRRARRETVQSAAVFRFVLKINPCHLTECDARLGNMVLNRPIQAMYLFRKVVFLAIKALSLMESIECENQILIVQRLSHVPQLPAYTLSAATFPRGLLPPRFFSVEGVVVSVTTITQYTQSARFLCSERMCPAASGYRHIRIHSHGANEASTMRSNFTCSLCGASMDEDVKCRTIGDKQLVEVVDPAALATLRGAPRGARAVRHQAFTVFLRDELTNKAEMGGRYVICGIPGNVGTGTDTMFCMEASNVQMHVTAGPRDLPAGMKNLHARMCGSPWAFAACLAHAFAAEATPPGTYSALKLVLLLSLLHTSADGSASKDFLDLLVIGRETLVIGRLLSYAAGLVERGVQCPPSGELLASVSRDEHGTATASIHAGHVLLAKGGICCIGETSSYKKEKLQALQNALESRLVSVPIPKKKFGEEVAQEVQLPMSCSVWALGGDSAVLLKKTVGLGGLWDDAPLGTRELGLIPLPLADSFGLIVFCEGNESSDDGACRLLAEHTLNKAMLANEPVYSIPEQITTRHFEELVEFARAQPCELCPSAEQLIQGYYLSSRRLRASSTHGSNFPSTALRTLMSVARAHARLSLRSVALEADAVIAIALYEISITSRHGTSALQIVPPTVFPSDLSLRVGYEQRDIHLSNCHQDILHFCTSFMPEMIYRTIEE</sequence>
<dbReference type="AlphaFoldDB" id="A0AAJ7XE22"/>
<dbReference type="GO" id="GO:0017116">
    <property type="term" value="F:single-stranded DNA helicase activity"/>
    <property type="evidence" value="ECO:0007669"/>
    <property type="project" value="TreeGrafter"/>
</dbReference>
<evidence type="ECO:0000259" key="4">
    <source>
        <dbReference type="Pfam" id="PF00493"/>
    </source>
</evidence>
<dbReference type="InterPro" id="IPR001208">
    <property type="entry name" value="MCM_dom"/>
</dbReference>
<evidence type="ECO:0000313" key="6">
    <source>
        <dbReference type="Proteomes" id="UP001318040"/>
    </source>
</evidence>
<evidence type="ECO:0000256" key="2">
    <source>
        <dbReference type="ARBA" id="ARBA00022741"/>
    </source>
</evidence>
<accession>A0AAJ7XE22</accession>
<dbReference type="GO" id="GO:0003677">
    <property type="term" value="F:DNA binding"/>
    <property type="evidence" value="ECO:0007669"/>
    <property type="project" value="InterPro"/>
</dbReference>